<evidence type="ECO:0000256" key="10">
    <source>
        <dbReference type="RuleBase" id="RU003983"/>
    </source>
</evidence>
<comment type="cofactor">
    <cofactor evidence="10">
        <name>Zn(2+)</name>
        <dbReference type="ChEBI" id="CHEBI:29105"/>
    </cofactor>
    <text evidence="10">Binds 1 zinc ion per subunit.</text>
</comment>
<reference evidence="12" key="1">
    <citation type="submission" date="2021-01" db="EMBL/GenBank/DDBJ databases">
        <title>Whole genome shotgun sequence of Virgisporangium aliadipatigenens NBRC 105644.</title>
        <authorList>
            <person name="Komaki H."/>
            <person name="Tamura T."/>
        </authorList>
    </citation>
    <scope>NUCLEOTIDE SEQUENCE</scope>
    <source>
        <strain evidence="12">NBRC 105644</strain>
    </source>
</reference>
<protein>
    <recommendedName>
        <fullName evidence="11">Peptidase M48 domain-containing protein</fullName>
    </recommendedName>
</protein>
<dbReference type="Gene3D" id="3.30.2010.10">
    <property type="entry name" value="Metalloproteases ('zincins'), catalytic domain"/>
    <property type="match status" value="1"/>
</dbReference>
<evidence type="ECO:0000256" key="2">
    <source>
        <dbReference type="ARBA" id="ARBA00022670"/>
    </source>
</evidence>
<evidence type="ECO:0000256" key="5">
    <source>
        <dbReference type="ARBA" id="ARBA00022801"/>
    </source>
</evidence>
<keyword evidence="13" id="KW-1185">Reference proteome</keyword>
<keyword evidence="8 10" id="KW-0482">Metalloprotease</keyword>
<comment type="caution">
    <text evidence="12">The sequence shown here is derived from an EMBL/GenBank/DDBJ whole genome shotgun (WGS) entry which is preliminary data.</text>
</comment>
<dbReference type="Proteomes" id="UP000619260">
    <property type="component" value="Unassembled WGS sequence"/>
</dbReference>
<keyword evidence="7" id="KW-1133">Transmembrane helix</keyword>
<accession>A0A8J4DSN1</accession>
<organism evidence="12 13">
    <name type="scientific">Virgisporangium aliadipatigenens</name>
    <dbReference type="NCBI Taxonomy" id="741659"/>
    <lineage>
        <taxon>Bacteria</taxon>
        <taxon>Bacillati</taxon>
        <taxon>Actinomycetota</taxon>
        <taxon>Actinomycetes</taxon>
        <taxon>Micromonosporales</taxon>
        <taxon>Micromonosporaceae</taxon>
        <taxon>Virgisporangium</taxon>
    </lineage>
</organism>
<keyword evidence="2 10" id="KW-0645">Protease</keyword>
<dbReference type="GO" id="GO:0004222">
    <property type="term" value="F:metalloendopeptidase activity"/>
    <property type="evidence" value="ECO:0007669"/>
    <property type="project" value="InterPro"/>
</dbReference>
<evidence type="ECO:0000256" key="6">
    <source>
        <dbReference type="ARBA" id="ARBA00022833"/>
    </source>
</evidence>
<evidence type="ECO:0000313" key="12">
    <source>
        <dbReference type="EMBL" id="GIJ48341.1"/>
    </source>
</evidence>
<evidence type="ECO:0000256" key="8">
    <source>
        <dbReference type="ARBA" id="ARBA00023049"/>
    </source>
</evidence>
<dbReference type="EMBL" id="BOPF01000020">
    <property type="protein sequence ID" value="GIJ48341.1"/>
    <property type="molecule type" value="Genomic_DNA"/>
</dbReference>
<evidence type="ECO:0000256" key="7">
    <source>
        <dbReference type="ARBA" id="ARBA00022989"/>
    </source>
</evidence>
<dbReference type="Pfam" id="PF01435">
    <property type="entry name" value="Peptidase_M48"/>
    <property type="match status" value="1"/>
</dbReference>
<evidence type="ECO:0000256" key="3">
    <source>
        <dbReference type="ARBA" id="ARBA00022692"/>
    </source>
</evidence>
<proteinExistence type="inferred from homology"/>
<keyword evidence="6 10" id="KW-0862">Zinc</keyword>
<dbReference type="PANTHER" id="PTHR43221">
    <property type="entry name" value="PROTEASE HTPX"/>
    <property type="match status" value="1"/>
</dbReference>
<dbReference type="GO" id="GO:0046872">
    <property type="term" value="F:metal ion binding"/>
    <property type="evidence" value="ECO:0007669"/>
    <property type="project" value="UniProtKB-KW"/>
</dbReference>
<keyword evidence="1" id="KW-1003">Cell membrane</keyword>
<evidence type="ECO:0000256" key="1">
    <source>
        <dbReference type="ARBA" id="ARBA00022475"/>
    </source>
</evidence>
<evidence type="ECO:0000259" key="11">
    <source>
        <dbReference type="Pfam" id="PF01435"/>
    </source>
</evidence>
<dbReference type="GO" id="GO:0006508">
    <property type="term" value="P:proteolysis"/>
    <property type="evidence" value="ECO:0007669"/>
    <property type="project" value="UniProtKB-KW"/>
</dbReference>
<dbReference type="AlphaFoldDB" id="A0A8J4DSN1"/>
<keyword evidence="4" id="KW-0479">Metal-binding</keyword>
<keyword evidence="5 10" id="KW-0378">Hydrolase</keyword>
<keyword evidence="9" id="KW-0472">Membrane</keyword>
<comment type="similarity">
    <text evidence="10">Belongs to the peptidase M48 family.</text>
</comment>
<dbReference type="CDD" id="cd07325">
    <property type="entry name" value="M48_Ste24p_like"/>
    <property type="match status" value="1"/>
</dbReference>
<sequence length="315" mass="34769">MFTFSASDLLHPADETARRHLESMGALQKGVLFYQKNYSERLTRNAQLAESLRLGPRQLPEIYRLLPPICEAFGIDEPELFLSMGPVNAYTTGTTRTSITLLSGLLDHLALDEIEAVIAHECGHILCKHVLLHSMGQFLEAVTDVGSAASIPVASAALNLGSGPLRMALSNWHRKSELSADRAAAAWMGDTDTITRVMFRFAGLRYDSRYTQSVESFAEQGREYEAMGETKWDRFIQWQVKESSTHPLLAVRVMEIRQWARSETFARLSALAAGVRAAPRCGTCGGRTQPGWRHCQRCGTALVPLGHDPQPSVAG</sequence>
<dbReference type="PANTHER" id="PTHR43221:SF3">
    <property type="entry name" value="SLL1280 PROTEIN"/>
    <property type="match status" value="1"/>
</dbReference>
<gene>
    <name evidence="12" type="ORF">Val02_52270</name>
</gene>
<evidence type="ECO:0000313" key="13">
    <source>
        <dbReference type="Proteomes" id="UP000619260"/>
    </source>
</evidence>
<evidence type="ECO:0000256" key="4">
    <source>
        <dbReference type="ARBA" id="ARBA00022723"/>
    </source>
</evidence>
<keyword evidence="3" id="KW-0812">Transmembrane</keyword>
<dbReference type="InterPro" id="IPR001915">
    <property type="entry name" value="Peptidase_M48"/>
</dbReference>
<evidence type="ECO:0000256" key="9">
    <source>
        <dbReference type="ARBA" id="ARBA00023136"/>
    </source>
</evidence>
<dbReference type="InterPro" id="IPR050083">
    <property type="entry name" value="HtpX_protease"/>
</dbReference>
<name>A0A8J4DSN1_9ACTN</name>
<feature type="domain" description="Peptidase M48" evidence="11">
    <location>
        <begin position="79"/>
        <end position="259"/>
    </location>
</feature>